<dbReference type="UniPathway" id="UPA00219"/>
<evidence type="ECO:0000256" key="3">
    <source>
        <dbReference type="ARBA" id="ARBA00022679"/>
    </source>
</evidence>
<accession>A0A558CWA2</accession>
<evidence type="ECO:0000256" key="1">
    <source>
        <dbReference type="ARBA" id="ARBA00004752"/>
    </source>
</evidence>
<dbReference type="GO" id="GO:0009252">
    <property type="term" value="P:peptidoglycan biosynthetic process"/>
    <property type="evidence" value="ECO:0007669"/>
    <property type="project" value="UniProtKB-UniPathway"/>
</dbReference>
<dbReference type="Pfam" id="PF03734">
    <property type="entry name" value="YkuD"/>
    <property type="match status" value="1"/>
</dbReference>
<dbReference type="CDD" id="cd16913">
    <property type="entry name" value="YkuD_like"/>
    <property type="match status" value="1"/>
</dbReference>
<dbReference type="GO" id="GO:0016740">
    <property type="term" value="F:transferase activity"/>
    <property type="evidence" value="ECO:0007669"/>
    <property type="project" value="UniProtKB-KW"/>
</dbReference>
<dbReference type="GO" id="GO:0004180">
    <property type="term" value="F:carboxypeptidase activity"/>
    <property type="evidence" value="ECO:0007669"/>
    <property type="project" value="UniProtKB-ARBA"/>
</dbReference>
<dbReference type="EMBL" id="VMRY01000061">
    <property type="protein sequence ID" value="TVT53016.1"/>
    <property type="molecule type" value="Genomic_DNA"/>
</dbReference>
<organism evidence="9 10">
    <name type="scientific">Sedimenticola thiotaurini</name>
    <dbReference type="NCBI Taxonomy" id="1543721"/>
    <lineage>
        <taxon>Bacteria</taxon>
        <taxon>Pseudomonadati</taxon>
        <taxon>Pseudomonadota</taxon>
        <taxon>Gammaproteobacteria</taxon>
        <taxon>Chromatiales</taxon>
        <taxon>Sedimenticolaceae</taxon>
        <taxon>Sedimenticola</taxon>
    </lineage>
</organism>
<evidence type="ECO:0000259" key="8">
    <source>
        <dbReference type="PROSITE" id="PS52029"/>
    </source>
</evidence>
<evidence type="ECO:0000313" key="9">
    <source>
        <dbReference type="EMBL" id="TVT53016.1"/>
    </source>
</evidence>
<dbReference type="GO" id="GO:0071555">
    <property type="term" value="P:cell wall organization"/>
    <property type="evidence" value="ECO:0007669"/>
    <property type="project" value="UniProtKB-UniRule"/>
</dbReference>
<proteinExistence type="inferred from homology"/>
<feature type="domain" description="L,D-TPase catalytic" evidence="8">
    <location>
        <begin position="77"/>
        <end position="206"/>
    </location>
</feature>
<keyword evidence="4 7" id="KW-0133">Cell shape</keyword>
<dbReference type="PROSITE" id="PS52029">
    <property type="entry name" value="LD_TPASE"/>
    <property type="match status" value="1"/>
</dbReference>
<evidence type="ECO:0000256" key="6">
    <source>
        <dbReference type="ARBA" id="ARBA00023316"/>
    </source>
</evidence>
<dbReference type="PANTHER" id="PTHR36699:SF1">
    <property type="entry name" value="L,D-TRANSPEPTIDASE YAFK-RELATED"/>
    <property type="match status" value="1"/>
</dbReference>
<dbReference type="AlphaFoldDB" id="A0A558CWA2"/>
<feature type="active site" description="Proton donor/acceptor" evidence="7">
    <location>
        <position position="172"/>
    </location>
</feature>
<sequence>MSLAFFKSADRKQQVKRSLTGFWASMVMLLLFTVGAVEAKDPIRTIDDVLAQYQERVQKRLKPRFDFANVAWPPEKVALVAFKDTRLLELWSYTSGTWQHIKDYRVKGMSGKRGPKLREGDYQVPEGRYQIELLNPNSAYHLSLKLDYPNDYDRQQAEADGRKDLGGDIFIHGGRLSKGCIAIGNSAAEELFILTALIGESNVSVLIAPRDFRFRPQTTLPVDAPIWIGDLNQQIATQLLQFPLAEKSH</sequence>
<dbReference type="InterPro" id="IPR038063">
    <property type="entry name" value="Transpep_catalytic_dom"/>
</dbReference>
<comment type="pathway">
    <text evidence="1 7">Cell wall biogenesis; peptidoglycan biosynthesis.</text>
</comment>
<feature type="active site" description="Nucleophile" evidence="7">
    <location>
        <position position="180"/>
    </location>
</feature>
<keyword evidence="6 7" id="KW-0961">Cell wall biogenesis/degradation</keyword>
<name>A0A558CWA2_9GAMM</name>
<keyword evidence="5 7" id="KW-0573">Peptidoglycan synthesis</keyword>
<dbReference type="GO" id="GO:0008360">
    <property type="term" value="P:regulation of cell shape"/>
    <property type="evidence" value="ECO:0007669"/>
    <property type="project" value="UniProtKB-UniRule"/>
</dbReference>
<protein>
    <submittedName>
        <fullName evidence="9">L,D-transpeptidase family protein</fullName>
    </submittedName>
</protein>
<comment type="similarity">
    <text evidence="2">Belongs to the YkuD family.</text>
</comment>
<evidence type="ECO:0000256" key="2">
    <source>
        <dbReference type="ARBA" id="ARBA00005992"/>
    </source>
</evidence>
<evidence type="ECO:0000313" key="10">
    <source>
        <dbReference type="Proteomes" id="UP000317355"/>
    </source>
</evidence>
<dbReference type="PANTHER" id="PTHR36699">
    <property type="entry name" value="LD-TRANSPEPTIDASE"/>
    <property type="match status" value="1"/>
</dbReference>
<reference evidence="9 10" key="1">
    <citation type="submission" date="2019-07" db="EMBL/GenBank/DDBJ databases">
        <title>The pathways for chlorine oxyanion respiration interact through the shared metabolite chlorate.</title>
        <authorList>
            <person name="Barnum T.P."/>
            <person name="Cheng Y."/>
            <person name="Hill K.A."/>
            <person name="Lucas L.N."/>
            <person name="Carlson H.K."/>
            <person name="Coates J.D."/>
        </authorList>
    </citation>
    <scope>NUCLEOTIDE SEQUENCE [LARGE SCALE GENOMIC DNA]</scope>
    <source>
        <strain evidence="9">BK-3</strain>
    </source>
</reference>
<evidence type="ECO:0000256" key="4">
    <source>
        <dbReference type="ARBA" id="ARBA00022960"/>
    </source>
</evidence>
<dbReference type="InterPro" id="IPR005490">
    <property type="entry name" value="LD_TPept_cat_dom"/>
</dbReference>
<dbReference type="Proteomes" id="UP000317355">
    <property type="component" value="Unassembled WGS sequence"/>
</dbReference>
<evidence type="ECO:0000256" key="7">
    <source>
        <dbReference type="PROSITE-ProRule" id="PRU01373"/>
    </source>
</evidence>
<gene>
    <name evidence="9" type="ORF">FHK82_12520</name>
</gene>
<keyword evidence="3" id="KW-0808">Transferase</keyword>
<evidence type="ECO:0000256" key="5">
    <source>
        <dbReference type="ARBA" id="ARBA00022984"/>
    </source>
</evidence>
<dbReference type="SUPFAM" id="SSF141523">
    <property type="entry name" value="L,D-transpeptidase catalytic domain-like"/>
    <property type="match status" value="1"/>
</dbReference>
<comment type="caution">
    <text evidence="9">The sequence shown here is derived from an EMBL/GenBank/DDBJ whole genome shotgun (WGS) entry which is preliminary data.</text>
</comment>